<proteinExistence type="predicted"/>
<keyword evidence="2" id="KW-1185">Reference proteome</keyword>
<organism evidence="1 2">
    <name type="scientific">Elysia crispata</name>
    <name type="common">lettuce slug</name>
    <dbReference type="NCBI Taxonomy" id="231223"/>
    <lineage>
        <taxon>Eukaryota</taxon>
        <taxon>Metazoa</taxon>
        <taxon>Spiralia</taxon>
        <taxon>Lophotrochozoa</taxon>
        <taxon>Mollusca</taxon>
        <taxon>Gastropoda</taxon>
        <taxon>Heterobranchia</taxon>
        <taxon>Euthyneura</taxon>
        <taxon>Panpulmonata</taxon>
        <taxon>Sacoglossa</taxon>
        <taxon>Placobranchoidea</taxon>
        <taxon>Plakobranchidae</taxon>
        <taxon>Elysia</taxon>
    </lineage>
</organism>
<sequence>MSRCSTVFRCGKIRCRHSGTTGGCYTEQSRRGEHYDHRRKKLKSAAQSASQLKSARQPATNLVHAGAKIARNCSDKHSSINQPLFFHSSCDEKEPSRAVSESLFKSLHQCSFTVNLSVSPAAKSPKSETVVTVTNRRDVKPVSINVSQKPDITLTFEQDGDSLDHLPWTEMDGIKQFVTFNFGEVKVADSPVLV</sequence>
<dbReference type="Proteomes" id="UP001283361">
    <property type="component" value="Unassembled WGS sequence"/>
</dbReference>
<gene>
    <name evidence="1" type="ORF">RRG08_016753</name>
</gene>
<evidence type="ECO:0000313" key="2">
    <source>
        <dbReference type="Proteomes" id="UP001283361"/>
    </source>
</evidence>
<dbReference type="EMBL" id="JAWDGP010002977">
    <property type="protein sequence ID" value="KAK3778289.1"/>
    <property type="molecule type" value="Genomic_DNA"/>
</dbReference>
<dbReference type="AlphaFoldDB" id="A0AAE1DPN9"/>
<protein>
    <submittedName>
        <fullName evidence="1">Uncharacterized protein</fullName>
    </submittedName>
</protein>
<name>A0AAE1DPN9_9GAST</name>
<accession>A0AAE1DPN9</accession>
<reference evidence="1" key="1">
    <citation type="journal article" date="2023" name="G3 (Bethesda)">
        <title>A reference genome for the long-term kleptoplast-retaining sea slug Elysia crispata morphotype clarki.</title>
        <authorList>
            <person name="Eastman K.E."/>
            <person name="Pendleton A.L."/>
            <person name="Shaikh M.A."/>
            <person name="Suttiyut T."/>
            <person name="Ogas R."/>
            <person name="Tomko P."/>
            <person name="Gavelis G."/>
            <person name="Widhalm J.R."/>
            <person name="Wisecaver J.H."/>
        </authorList>
    </citation>
    <scope>NUCLEOTIDE SEQUENCE</scope>
    <source>
        <strain evidence="1">ECLA1</strain>
    </source>
</reference>
<comment type="caution">
    <text evidence="1">The sequence shown here is derived from an EMBL/GenBank/DDBJ whole genome shotgun (WGS) entry which is preliminary data.</text>
</comment>
<evidence type="ECO:0000313" key="1">
    <source>
        <dbReference type="EMBL" id="KAK3778289.1"/>
    </source>
</evidence>